<gene>
    <name evidence="4" type="ORF">H7K45_17250</name>
</gene>
<keyword evidence="4" id="KW-0012">Acyltransferase</keyword>
<dbReference type="PANTHER" id="PTHR23028">
    <property type="entry name" value="ACETYLTRANSFERASE"/>
    <property type="match status" value="1"/>
</dbReference>
<sequence length="428" mass="46929">MSQDVTSATPTPGTPEPASTRPRRARIIGLDGVRGLLCLSIAITHITGHYSPKTAATWQTNVFGFSLVYFFVLSGFLLSLPFIRNLFKERAAATLPNVTDYAVHRLARIMPAYVLIFLFVNFVLQVSYVQNPALQPLGTEDGTGMITDPGMLIANLTLTQSYFPAYIQTGINPSWSLTLEYAFYATLPMLFYVVFALRKRLSVSPLAMATWVPLFLLVVGLVGRALIPVVFAHAGTTDFMLLNWGPNWAAVYTKSFLTNADNFALGMLAAVTFVAIERGDVPERLSRRVRMLSTLAILPVLLGCGVLLVFASQFVTAGVAVIAALMILVIVAPLARHQKSRLASALDFRPIRFVGEISLSAYLWHFPVLLMLGRIGWMAGDTLPGMLRNIVLALAVTILAGAVTYYLIEKPAMNYAKRIRSKKKPAQV</sequence>
<feature type="transmembrane region" description="Helical" evidence="2">
    <location>
        <begin position="181"/>
        <end position="197"/>
    </location>
</feature>
<feature type="compositionally biased region" description="Polar residues" evidence="1">
    <location>
        <begin position="1"/>
        <end position="11"/>
    </location>
</feature>
<keyword evidence="5" id="KW-1185">Reference proteome</keyword>
<dbReference type="GO" id="GO:0000271">
    <property type="term" value="P:polysaccharide biosynthetic process"/>
    <property type="evidence" value="ECO:0007669"/>
    <property type="project" value="TreeGrafter"/>
</dbReference>
<evidence type="ECO:0000259" key="3">
    <source>
        <dbReference type="Pfam" id="PF01757"/>
    </source>
</evidence>
<dbReference type="Pfam" id="PF01757">
    <property type="entry name" value="Acyl_transf_3"/>
    <property type="match status" value="1"/>
</dbReference>
<protein>
    <submittedName>
        <fullName evidence="4">Acyltransferase</fullName>
    </submittedName>
</protein>
<feature type="domain" description="Acyltransferase 3" evidence="3">
    <location>
        <begin position="28"/>
        <end position="404"/>
    </location>
</feature>
<feature type="region of interest" description="Disordered" evidence="1">
    <location>
        <begin position="1"/>
        <end position="21"/>
    </location>
</feature>
<organism evidence="4 5">
    <name type="scientific">Mycobacterium yunnanensis</name>
    <dbReference type="NCBI Taxonomy" id="368477"/>
    <lineage>
        <taxon>Bacteria</taxon>
        <taxon>Bacillati</taxon>
        <taxon>Actinomycetota</taxon>
        <taxon>Actinomycetes</taxon>
        <taxon>Mycobacteriales</taxon>
        <taxon>Mycobacteriaceae</taxon>
        <taxon>Mycobacterium</taxon>
    </lineage>
</organism>
<keyword evidence="2" id="KW-0812">Transmembrane</keyword>
<dbReference type="EMBL" id="JACKVK010000009">
    <property type="protein sequence ID" value="MCV7422297.1"/>
    <property type="molecule type" value="Genomic_DNA"/>
</dbReference>
<dbReference type="PANTHER" id="PTHR23028:SF53">
    <property type="entry name" value="ACYL_TRANSF_3 DOMAIN-CONTAINING PROTEIN"/>
    <property type="match status" value="1"/>
</dbReference>
<feature type="transmembrane region" description="Helical" evidence="2">
    <location>
        <begin position="357"/>
        <end position="377"/>
    </location>
</feature>
<keyword evidence="4" id="KW-0808">Transferase</keyword>
<evidence type="ECO:0000313" key="4">
    <source>
        <dbReference type="EMBL" id="MCV7422297.1"/>
    </source>
</evidence>
<feature type="transmembrane region" description="Helical" evidence="2">
    <location>
        <begin position="317"/>
        <end position="336"/>
    </location>
</feature>
<feature type="transmembrane region" description="Helical" evidence="2">
    <location>
        <begin position="389"/>
        <end position="408"/>
    </location>
</feature>
<feature type="transmembrane region" description="Helical" evidence="2">
    <location>
        <begin position="209"/>
        <end position="236"/>
    </location>
</feature>
<evidence type="ECO:0000313" key="5">
    <source>
        <dbReference type="Proteomes" id="UP001141629"/>
    </source>
</evidence>
<accession>A0A9X2Z5Z8</accession>
<proteinExistence type="predicted"/>
<keyword evidence="2" id="KW-0472">Membrane</keyword>
<dbReference type="InterPro" id="IPR050879">
    <property type="entry name" value="Acyltransferase_3"/>
</dbReference>
<dbReference type="Proteomes" id="UP001141629">
    <property type="component" value="Unassembled WGS sequence"/>
</dbReference>
<feature type="transmembrane region" description="Helical" evidence="2">
    <location>
        <begin position="32"/>
        <end position="50"/>
    </location>
</feature>
<feature type="transmembrane region" description="Helical" evidence="2">
    <location>
        <begin position="289"/>
        <end position="311"/>
    </location>
</feature>
<dbReference type="GO" id="GO:0016020">
    <property type="term" value="C:membrane"/>
    <property type="evidence" value="ECO:0007669"/>
    <property type="project" value="TreeGrafter"/>
</dbReference>
<evidence type="ECO:0000256" key="2">
    <source>
        <dbReference type="SAM" id="Phobius"/>
    </source>
</evidence>
<dbReference type="RefSeq" id="WP_263997138.1">
    <property type="nucleotide sequence ID" value="NZ_JACKVK010000009.1"/>
</dbReference>
<comment type="caution">
    <text evidence="4">The sequence shown here is derived from an EMBL/GenBank/DDBJ whole genome shotgun (WGS) entry which is preliminary data.</text>
</comment>
<feature type="transmembrane region" description="Helical" evidence="2">
    <location>
        <begin position="62"/>
        <end position="83"/>
    </location>
</feature>
<reference evidence="4" key="2">
    <citation type="journal article" date="2022" name="BMC Genomics">
        <title>Comparative genome analysis of mycobacteria focusing on tRNA and non-coding RNA.</title>
        <authorList>
            <person name="Behra P.R.K."/>
            <person name="Pettersson B.M.F."/>
            <person name="Ramesh M."/>
            <person name="Das S."/>
            <person name="Dasgupta S."/>
            <person name="Kirsebom L.A."/>
        </authorList>
    </citation>
    <scope>NUCLEOTIDE SEQUENCE</scope>
    <source>
        <strain evidence="4">DSM 44838</strain>
    </source>
</reference>
<feature type="transmembrane region" description="Helical" evidence="2">
    <location>
        <begin position="112"/>
        <end position="129"/>
    </location>
</feature>
<dbReference type="AlphaFoldDB" id="A0A9X2Z5Z8"/>
<keyword evidence="2" id="KW-1133">Transmembrane helix</keyword>
<dbReference type="InterPro" id="IPR002656">
    <property type="entry name" value="Acyl_transf_3_dom"/>
</dbReference>
<name>A0A9X2Z5Z8_9MYCO</name>
<evidence type="ECO:0000256" key="1">
    <source>
        <dbReference type="SAM" id="MobiDB-lite"/>
    </source>
</evidence>
<dbReference type="GO" id="GO:0016747">
    <property type="term" value="F:acyltransferase activity, transferring groups other than amino-acyl groups"/>
    <property type="evidence" value="ECO:0007669"/>
    <property type="project" value="InterPro"/>
</dbReference>
<reference evidence="4" key="1">
    <citation type="submission" date="2020-07" db="EMBL/GenBank/DDBJ databases">
        <authorList>
            <person name="Pettersson B.M.F."/>
            <person name="Behra P.R.K."/>
            <person name="Ramesh M."/>
            <person name="Das S."/>
            <person name="Dasgupta S."/>
            <person name="Kirsebom L.A."/>
        </authorList>
    </citation>
    <scope>NUCLEOTIDE SEQUENCE</scope>
    <source>
        <strain evidence="4">DSM 44838</strain>
    </source>
</reference>
<feature type="transmembrane region" description="Helical" evidence="2">
    <location>
        <begin position="256"/>
        <end position="277"/>
    </location>
</feature>